<feature type="transmembrane region" description="Helical" evidence="6">
    <location>
        <begin position="66"/>
        <end position="86"/>
    </location>
</feature>
<dbReference type="InterPro" id="IPR036628">
    <property type="entry name" value="Clp_N_dom_sf"/>
</dbReference>
<comment type="caution">
    <text evidence="8">The sequence shown here is derived from an EMBL/GenBank/DDBJ whole genome shotgun (WGS) entry which is preliminary data.</text>
</comment>
<organism evidence="8 9">
    <name type="scientific">Candidatus Magasanikbacteria bacterium RIFOXYC2_FULL_42_28</name>
    <dbReference type="NCBI Taxonomy" id="1798704"/>
    <lineage>
        <taxon>Bacteria</taxon>
        <taxon>Candidatus Magasanikiibacteriota</taxon>
    </lineage>
</organism>
<dbReference type="PANTHER" id="PTHR11638">
    <property type="entry name" value="ATP-DEPENDENT CLP PROTEASE"/>
    <property type="match status" value="1"/>
</dbReference>
<dbReference type="Gene3D" id="3.40.50.300">
    <property type="entry name" value="P-loop containing nucleotide triphosphate hydrolases"/>
    <property type="match status" value="2"/>
</dbReference>
<keyword evidence="2" id="KW-0547">Nucleotide-binding</keyword>
<dbReference type="SUPFAM" id="SSF52540">
    <property type="entry name" value="P-loop containing nucleoside triphosphate hydrolases"/>
    <property type="match status" value="2"/>
</dbReference>
<dbReference type="PANTHER" id="PTHR11638:SF18">
    <property type="entry name" value="HEAT SHOCK PROTEIN 104"/>
    <property type="match status" value="1"/>
</dbReference>
<dbReference type="CDD" id="cd19499">
    <property type="entry name" value="RecA-like_ClpB_Hsp104-like"/>
    <property type="match status" value="1"/>
</dbReference>
<dbReference type="Gene3D" id="1.10.8.60">
    <property type="match status" value="2"/>
</dbReference>
<gene>
    <name evidence="8" type="ORF">A3J93_04350</name>
</gene>
<dbReference type="Proteomes" id="UP000177907">
    <property type="component" value="Unassembled WGS sequence"/>
</dbReference>
<name>A0A1F6NX04_9BACT</name>
<dbReference type="PROSITE" id="PS51903">
    <property type="entry name" value="CLP_R"/>
    <property type="match status" value="1"/>
</dbReference>
<protein>
    <recommendedName>
        <fullName evidence="7">Clp R domain-containing protein</fullName>
    </recommendedName>
</protein>
<evidence type="ECO:0000259" key="7">
    <source>
        <dbReference type="PROSITE" id="PS51903"/>
    </source>
</evidence>
<evidence type="ECO:0000313" key="9">
    <source>
        <dbReference type="Proteomes" id="UP000177907"/>
    </source>
</evidence>
<dbReference type="InterPro" id="IPR003593">
    <property type="entry name" value="AAA+_ATPase"/>
</dbReference>
<evidence type="ECO:0000256" key="5">
    <source>
        <dbReference type="PROSITE-ProRule" id="PRU01251"/>
    </source>
</evidence>
<dbReference type="InterPro" id="IPR004176">
    <property type="entry name" value="Clp_R_N"/>
</dbReference>
<dbReference type="SMART" id="SM01086">
    <property type="entry name" value="ClpB_D2-small"/>
    <property type="match status" value="1"/>
</dbReference>
<evidence type="ECO:0000256" key="1">
    <source>
        <dbReference type="ARBA" id="ARBA00022737"/>
    </source>
</evidence>
<dbReference type="SMART" id="SM00382">
    <property type="entry name" value="AAA"/>
    <property type="match status" value="2"/>
</dbReference>
<dbReference type="GO" id="GO:0005737">
    <property type="term" value="C:cytoplasm"/>
    <property type="evidence" value="ECO:0007669"/>
    <property type="project" value="TreeGrafter"/>
</dbReference>
<evidence type="ECO:0000256" key="3">
    <source>
        <dbReference type="ARBA" id="ARBA00022840"/>
    </source>
</evidence>
<keyword evidence="4" id="KW-0143">Chaperone</keyword>
<evidence type="ECO:0000256" key="4">
    <source>
        <dbReference type="ARBA" id="ARBA00023186"/>
    </source>
</evidence>
<dbReference type="SUPFAM" id="SSF81923">
    <property type="entry name" value="Double Clp-N motif"/>
    <property type="match status" value="1"/>
</dbReference>
<dbReference type="InterPro" id="IPR001270">
    <property type="entry name" value="ClpA/B"/>
</dbReference>
<dbReference type="AlphaFoldDB" id="A0A1F6NX04"/>
<dbReference type="Gene3D" id="1.10.1780.10">
    <property type="entry name" value="Clp, N-terminal domain"/>
    <property type="match status" value="1"/>
</dbReference>
<dbReference type="InterPro" id="IPR041546">
    <property type="entry name" value="ClpA/ClpB_AAA_lid"/>
</dbReference>
<dbReference type="Pfam" id="PF07724">
    <property type="entry name" value="AAA_2"/>
    <property type="match status" value="1"/>
</dbReference>
<dbReference type="STRING" id="1798704.A3J93_04350"/>
<sequence length="918" mass="103295">MFEKQPSLNLVTCPDCQSTGTKNFLRCSNCRGLAMGHLIRGKWLFWKFPLTRYHLSLARGRRIFNIIRFITVGVLIAVCWLWFGWFSYESKSHLVFIQLWKIDPLVGLKMFFNEPLFWVGALLVLYFQYRLIRQKQQVGLVERHSYQGDEGGSDRKIDDWKSAFKIRRARRINISESYTDEAKIVLANAYRFADRAGSTAIEPIHLFYTLLSFNRIANIFIRLSVPAKSIQSELGKLFPKAKNKSKNLLPLPSADFQQVIFQAYEEAFHAHQDYVSVTELLLAVVKQAPVLQDILFGLDINKQKLENVVEWVRIRERLYRQHQEFRKAAWRRSTKGMDRAMTAVQTPFLNQFSEDLTLMAQFGRLENCVARDKEIEEIFRVVDGGRENVILVGEHGVGKKSVMEGLAQKMVAEDVPPRLKDKRLVRISTSALLAGASPSGAVERLQNIMYEVARAKNIILFIHNIHDLIGVSAGAEGGLDVANAMAEHLSSRRFFTFATTSTDEYARNFANSALSGVFTKVEIKEMDENQAIQVLESKVGYAEYKNNVFFSYDAIAKAVQLSKRFIHDSCLPGSALEVMSETAVHTRNTKGANSLVTAEETGAVVAEKTHIPASTVSADESTKLINLETKMHERVIGQDEAVGMVASALRRARAEIRSQNKPIANFLFMGPTGVGKTELAKTIAQVYFGGEERMIRLDMSEYQDKSGIYRLLGAPGEKGSGILTEAVRQNPFALLLLDEIEKADKDILNLFLQVMDDGRLTDSVGRVADFTNVILIATTNAGTAYVTDKMREGLSSEAIKERLLHGELGQYFKPEFLNRFDGIVLFHGLDEDAIRKIAGLMLKRVAKDLEAKGIDLKVEEEALDFLAKVGFDPEFGARPMRRALQERVENKLADLILSGKLKRRDVVVIGAGGELRVE</sequence>
<keyword evidence="1 5" id="KW-0677">Repeat</keyword>
<dbReference type="InterPro" id="IPR050130">
    <property type="entry name" value="ClpA_ClpB"/>
</dbReference>
<dbReference type="GO" id="GO:0005524">
    <property type="term" value="F:ATP binding"/>
    <property type="evidence" value="ECO:0007669"/>
    <property type="project" value="UniProtKB-KW"/>
</dbReference>
<feature type="domain" description="Clp R" evidence="7">
    <location>
        <begin position="175"/>
        <end position="317"/>
    </location>
</feature>
<dbReference type="InterPro" id="IPR003959">
    <property type="entry name" value="ATPase_AAA_core"/>
</dbReference>
<keyword evidence="6" id="KW-1133">Transmembrane helix</keyword>
<dbReference type="Pfam" id="PF17871">
    <property type="entry name" value="AAA_lid_9"/>
    <property type="match status" value="1"/>
</dbReference>
<evidence type="ECO:0000313" key="8">
    <source>
        <dbReference type="EMBL" id="OGH88466.1"/>
    </source>
</evidence>
<dbReference type="PRINTS" id="PR00300">
    <property type="entry name" value="CLPPROTEASEA"/>
</dbReference>
<keyword evidence="6" id="KW-0812">Transmembrane</keyword>
<reference evidence="8 9" key="1">
    <citation type="journal article" date="2016" name="Nat. Commun.">
        <title>Thousands of microbial genomes shed light on interconnected biogeochemical processes in an aquifer system.</title>
        <authorList>
            <person name="Anantharaman K."/>
            <person name="Brown C.T."/>
            <person name="Hug L.A."/>
            <person name="Sharon I."/>
            <person name="Castelle C.J."/>
            <person name="Probst A.J."/>
            <person name="Thomas B.C."/>
            <person name="Singh A."/>
            <person name="Wilkins M.J."/>
            <person name="Karaoz U."/>
            <person name="Brodie E.L."/>
            <person name="Williams K.H."/>
            <person name="Hubbard S.S."/>
            <person name="Banfield J.F."/>
        </authorList>
    </citation>
    <scope>NUCLEOTIDE SEQUENCE [LARGE SCALE GENOMIC DNA]</scope>
</reference>
<dbReference type="Pfam" id="PF00004">
    <property type="entry name" value="AAA"/>
    <property type="match status" value="1"/>
</dbReference>
<proteinExistence type="predicted"/>
<keyword evidence="6" id="KW-0472">Membrane</keyword>
<dbReference type="Pfam" id="PF10431">
    <property type="entry name" value="ClpB_D2-small"/>
    <property type="match status" value="1"/>
</dbReference>
<dbReference type="GO" id="GO:0034605">
    <property type="term" value="P:cellular response to heat"/>
    <property type="evidence" value="ECO:0007669"/>
    <property type="project" value="TreeGrafter"/>
</dbReference>
<dbReference type="EMBL" id="MFQZ01000002">
    <property type="protein sequence ID" value="OGH88466.1"/>
    <property type="molecule type" value="Genomic_DNA"/>
</dbReference>
<evidence type="ECO:0000256" key="6">
    <source>
        <dbReference type="SAM" id="Phobius"/>
    </source>
</evidence>
<dbReference type="Pfam" id="PF02861">
    <property type="entry name" value="Clp_N"/>
    <property type="match status" value="1"/>
</dbReference>
<accession>A0A1F6NX04</accession>
<dbReference type="GO" id="GO:0016887">
    <property type="term" value="F:ATP hydrolysis activity"/>
    <property type="evidence" value="ECO:0007669"/>
    <property type="project" value="InterPro"/>
</dbReference>
<dbReference type="InterPro" id="IPR019489">
    <property type="entry name" value="Clp_ATPase_C"/>
</dbReference>
<evidence type="ECO:0000256" key="2">
    <source>
        <dbReference type="ARBA" id="ARBA00022741"/>
    </source>
</evidence>
<dbReference type="InterPro" id="IPR027417">
    <property type="entry name" value="P-loop_NTPase"/>
</dbReference>
<keyword evidence="3" id="KW-0067">ATP-binding</keyword>